<dbReference type="CDD" id="cd07765">
    <property type="entry name" value="KRAB_A-box"/>
    <property type="match status" value="1"/>
</dbReference>
<sequence length="106" mass="11516">MASEALTSHTHVSVTFEDVAVDLSQEEWELLDGTQRLLYHDVMLENFALVASLGLASSRFHVVAQLELRGETWVPDKADMTPATARGPWVGGLDLVNGKLLVLNGG</sequence>
<dbReference type="InterPro" id="IPR050169">
    <property type="entry name" value="Krueppel_C2H2_ZnF"/>
</dbReference>
<dbReference type="PROSITE" id="PS50805">
    <property type="entry name" value="KRAB"/>
    <property type="match status" value="1"/>
</dbReference>
<protein>
    <submittedName>
        <fullName evidence="3">Zinc finger protein 792-like isoform X2</fullName>
    </submittedName>
</protein>
<feature type="domain" description="KRAB" evidence="1">
    <location>
        <begin position="14"/>
        <end position="85"/>
    </location>
</feature>
<evidence type="ECO:0000259" key="1">
    <source>
        <dbReference type="PROSITE" id="PS50805"/>
    </source>
</evidence>
<name>A0ABM4JBZ3_EQUPR</name>
<dbReference type="InterPro" id="IPR036051">
    <property type="entry name" value="KRAB_dom_sf"/>
</dbReference>
<dbReference type="Proteomes" id="UP001652662">
    <property type="component" value="Chromosome 9"/>
</dbReference>
<dbReference type="SUPFAM" id="SSF109640">
    <property type="entry name" value="KRAB domain (Kruppel-associated box)"/>
    <property type="match status" value="1"/>
</dbReference>
<dbReference type="PANTHER" id="PTHR23232">
    <property type="entry name" value="KRAB DOMAIN C2H2 ZINC FINGER"/>
    <property type="match status" value="1"/>
</dbReference>
<dbReference type="GeneID" id="103547702"/>
<reference evidence="3" key="1">
    <citation type="submission" date="2025-08" db="UniProtKB">
        <authorList>
            <consortium name="RefSeq"/>
        </authorList>
    </citation>
    <scope>IDENTIFICATION</scope>
    <source>
        <tissue evidence="3">Blood</tissue>
    </source>
</reference>
<dbReference type="SMART" id="SM00349">
    <property type="entry name" value="KRAB"/>
    <property type="match status" value="1"/>
</dbReference>
<organism evidence="2 3">
    <name type="scientific">Equus przewalskii</name>
    <name type="common">Przewalski's horse</name>
    <name type="synonym">Equus caballus przewalskii</name>
    <dbReference type="NCBI Taxonomy" id="9798"/>
    <lineage>
        <taxon>Eukaryota</taxon>
        <taxon>Metazoa</taxon>
        <taxon>Chordata</taxon>
        <taxon>Craniata</taxon>
        <taxon>Vertebrata</taxon>
        <taxon>Euteleostomi</taxon>
        <taxon>Mammalia</taxon>
        <taxon>Eutheria</taxon>
        <taxon>Laurasiatheria</taxon>
        <taxon>Perissodactyla</taxon>
        <taxon>Equidae</taxon>
        <taxon>Equus</taxon>
    </lineage>
</organism>
<dbReference type="InterPro" id="IPR001909">
    <property type="entry name" value="KRAB"/>
</dbReference>
<dbReference type="Pfam" id="PF01352">
    <property type="entry name" value="KRAB"/>
    <property type="match status" value="1"/>
</dbReference>
<accession>A0ABM4JBZ3</accession>
<dbReference type="PANTHER" id="PTHR23232:SF133">
    <property type="entry name" value="RIKEN CDNA 1700020N01 GENE"/>
    <property type="match status" value="1"/>
</dbReference>
<gene>
    <name evidence="3" type="primary">LOC103547702</name>
</gene>
<evidence type="ECO:0000313" key="3">
    <source>
        <dbReference type="RefSeq" id="XP_070413466.1"/>
    </source>
</evidence>
<evidence type="ECO:0000313" key="2">
    <source>
        <dbReference type="Proteomes" id="UP001652662"/>
    </source>
</evidence>
<keyword evidence="2" id="KW-1185">Reference proteome</keyword>
<dbReference type="Gene3D" id="6.10.140.140">
    <property type="match status" value="1"/>
</dbReference>
<proteinExistence type="predicted"/>
<dbReference type="RefSeq" id="XP_070413466.1">
    <property type="nucleotide sequence ID" value="XM_070557365.1"/>
</dbReference>